<dbReference type="PANTHER" id="PTHR30454:SF0">
    <property type="entry name" value="4-HYDROXY-3-METHYLBUT-2-EN-1-YL DIPHOSPHATE SYNTHASE (FERREDOXIN), CHLOROPLASTIC"/>
    <property type="match status" value="1"/>
</dbReference>
<evidence type="ECO:0000256" key="2">
    <source>
        <dbReference type="ARBA" id="ARBA00022485"/>
    </source>
</evidence>
<gene>
    <name evidence="4" type="ORF">M8C21_010336</name>
</gene>
<organism evidence="4 5">
    <name type="scientific">Ambrosia artemisiifolia</name>
    <name type="common">Common ragweed</name>
    <dbReference type="NCBI Taxonomy" id="4212"/>
    <lineage>
        <taxon>Eukaryota</taxon>
        <taxon>Viridiplantae</taxon>
        <taxon>Streptophyta</taxon>
        <taxon>Embryophyta</taxon>
        <taxon>Tracheophyta</taxon>
        <taxon>Spermatophyta</taxon>
        <taxon>Magnoliopsida</taxon>
        <taxon>eudicotyledons</taxon>
        <taxon>Gunneridae</taxon>
        <taxon>Pentapetalae</taxon>
        <taxon>asterids</taxon>
        <taxon>campanulids</taxon>
        <taxon>Asterales</taxon>
        <taxon>Asteraceae</taxon>
        <taxon>Asteroideae</taxon>
        <taxon>Heliantheae alliance</taxon>
        <taxon>Heliantheae</taxon>
        <taxon>Ambrosia</taxon>
    </lineage>
</organism>
<dbReference type="InterPro" id="IPR011005">
    <property type="entry name" value="Dihydropteroate_synth-like_sf"/>
</dbReference>
<comment type="caution">
    <text evidence="4">The sequence shown here is derived from an EMBL/GenBank/DDBJ whole genome shotgun (WGS) entry which is preliminary data.</text>
</comment>
<keyword evidence="2" id="KW-0411">Iron-sulfur</keyword>
<dbReference type="GO" id="GO:0046429">
    <property type="term" value="F:4-hydroxy-3-methylbut-2-en-1-yl diphosphate synthase activity (ferredoxin)"/>
    <property type="evidence" value="ECO:0007669"/>
    <property type="project" value="InterPro"/>
</dbReference>
<feature type="domain" description="IspG TIM-barrel" evidence="3">
    <location>
        <begin position="5"/>
        <end position="40"/>
    </location>
</feature>
<dbReference type="AlphaFoldDB" id="A0AAD5CAL9"/>
<protein>
    <recommendedName>
        <fullName evidence="3">IspG TIM-barrel domain-containing protein</fullName>
    </recommendedName>
</protein>
<keyword evidence="2" id="KW-0479">Metal-binding</keyword>
<accession>A0AAD5CAL9</accession>
<dbReference type="GO" id="GO:0051539">
    <property type="term" value="F:4 iron, 4 sulfur cluster binding"/>
    <property type="evidence" value="ECO:0007669"/>
    <property type="project" value="UniProtKB-KW"/>
</dbReference>
<dbReference type="InterPro" id="IPR058578">
    <property type="entry name" value="IspG_TIM"/>
</dbReference>
<reference evidence="4" key="1">
    <citation type="submission" date="2022-06" db="EMBL/GenBank/DDBJ databases">
        <title>Uncovering the hologenomic basis of an extraordinary plant invasion.</title>
        <authorList>
            <person name="Bieker V.C."/>
            <person name="Martin M.D."/>
            <person name="Gilbert T."/>
            <person name="Hodgins K."/>
            <person name="Battlay P."/>
            <person name="Petersen B."/>
            <person name="Wilson J."/>
        </authorList>
    </citation>
    <scope>NUCLEOTIDE SEQUENCE</scope>
    <source>
        <strain evidence="4">AA19_3_7</strain>
        <tissue evidence="4">Leaf</tissue>
    </source>
</reference>
<name>A0AAD5CAL9_AMBAR</name>
<dbReference type="Gene3D" id="3.20.20.20">
    <property type="entry name" value="Dihydropteroate synthase-like"/>
    <property type="match status" value="1"/>
</dbReference>
<keyword evidence="2" id="KW-0004">4Fe-4S</keyword>
<dbReference type="GO" id="GO:0019288">
    <property type="term" value="P:isopentenyl diphosphate biosynthetic process, methylerythritol 4-phosphate pathway"/>
    <property type="evidence" value="ECO:0007669"/>
    <property type="project" value="TreeGrafter"/>
</dbReference>
<dbReference type="Pfam" id="PF04551">
    <property type="entry name" value="GcpE"/>
    <property type="match status" value="1"/>
</dbReference>
<dbReference type="EMBL" id="JAMZMK010009097">
    <property type="protein sequence ID" value="KAI7737149.1"/>
    <property type="molecule type" value="Genomic_DNA"/>
</dbReference>
<keyword evidence="5" id="KW-1185">Reference proteome</keyword>
<dbReference type="PANTHER" id="PTHR30454">
    <property type="entry name" value="4-HYDROXY-3-METHYLBUT-2-EN-1-YL DIPHOSPHATE SYNTHASE"/>
    <property type="match status" value="1"/>
</dbReference>
<feature type="non-terminal residue" evidence="4">
    <location>
        <position position="1"/>
    </location>
</feature>
<evidence type="ECO:0000256" key="1">
    <source>
        <dbReference type="ARBA" id="ARBA00001966"/>
    </source>
</evidence>
<evidence type="ECO:0000259" key="3">
    <source>
        <dbReference type="Pfam" id="PF04551"/>
    </source>
</evidence>
<evidence type="ECO:0000313" key="5">
    <source>
        <dbReference type="Proteomes" id="UP001206925"/>
    </source>
</evidence>
<keyword evidence="2" id="KW-0408">Iron</keyword>
<evidence type="ECO:0000313" key="4">
    <source>
        <dbReference type="EMBL" id="KAI7737149.1"/>
    </source>
</evidence>
<dbReference type="Proteomes" id="UP001206925">
    <property type="component" value="Unassembled WGS sequence"/>
</dbReference>
<dbReference type="GO" id="GO:0016114">
    <property type="term" value="P:terpenoid biosynthetic process"/>
    <property type="evidence" value="ECO:0007669"/>
    <property type="project" value="InterPro"/>
</dbReference>
<sequence>ICGYNIPLVADIHFAPSIALRVAKCFDKICVNPGNFVDRRAQFERLEYTDNDYKKDEHIEKVKLLINLLPFHIRDLSLLCYQHESL</sequence>
<proteinExistence type="predicted"/>
<dbReference type="GO" id="GO:0009507">
    <property type="term" value="C:chloroplast"/>
    <property type="evidence" value="ECO:0007669"/>
    <property type="project" value="TreeGrafter"/>
</dbReference>
<comment type="cofactor">
    <cofactor evidence="1">
        <name>[4Fe-4S] cluster</name>
        <dbReference type="ChEBI" id="CHEBI:49883"/>
    </cofactor>
</comment>
<dbReference type="InterPro" id="IPR004588">
    <property type="entry name" value="IspG_bac-typ"/>
</dbReference>